<evidence type="ECO:0000256" key="2">
    <source>
        <dbReference type="ARBA" id="ARBA00022679"/>
    </source>
</evidence>
<evidence type="ECO:0000256" key="3">
    <source>
        <dbReference type="ARBA" id="ARBA00022691"/>
    </source>
</evidence>
<organism evidence="11 12">
    <name type="scientific">Thermothielavioides terrestris</name>
    <dbReference type="NCBI Taxonomy" id="2587410"/>
    <lineage>
        <taxon>Eukaryota</taxon>
        <taxon>Fungi</taxon>
        <taxon>Dikarya</taxon>
        <taxon>Ascomycota</taxon>
        <taxon>Pezizomycotina</taxon>
        <taxon>Sordariomycetes</taxon>
        <taxon>Sordariomycetidae</taxon>
        <taxon>Sordariales</taxon>
        <taxon>Chaetomiaceae</taxon>
        <taxon>Thermothielavioides</taxon>
    </lineage>
</organism>
<dbReference type="Pfam" id="PF12867">
    <property type="entry name" value="DinB_2"/>
    <property type="match status" value="1"/>
</dbReference>
<accession>A0A446BMT7</accession>
<dbReference type="EMBL" id="OUUZ01000011">
    <property type="protein sequence ID" value="SPQ23804.1"/>
    <property type="molecule type" value="Genomic_DNA"/>
</dbReference>
<dbReference type="Pfam" id="PF10017">
    <property type="entry name" value="Methyltransf_33"/>
    <property type="match status" value="1"/>
</dbReference>
<evidence type="ECO:0000256" key="7">
    <source>
        <dbReference type="SAM" id="MobiDB-lite"/>
    </source>
</evidence>
<dbReference type="InterPro" id="IPR016187">
    <property type="entry name" value="CTDL_fold"/>
</dbReference>
<proteinExistence type="predicted"/>
<gene>
    <name evidence="11" type="ORF">TT172_LOCUS6223</name>
</gene>
<evidence type="ECO:0000313" key="12">
    <source>
        <dbReference type="Proteomes" id="UP000289323"/>
    </source>
</evidence>
<evidence type="ECO:0000313" key="11">
    <source>
        <dbReference type="EMBL" id="SPQ23804.1"/>
    </source>
</evidence>
<dbReference type="Gene3D" id="3.90.1580.10">
    <property type="entry name" value="paralog of FGE (formylglycine-generating enzyme)"/>
    <property type="match status" value="1"/>
</dbReference>
<dbReference type="InterPro" id="IPR017805">
    <property type="entry name" value="SAM_MeTrfase_EasF-type_put"/>
</dbReference>
<evidence type="ECO:0000259" key="9">
    <source>
        <dbReference type="Pfam" id="PF10017"/>
    </source>
</evidence>
<dbReference type="Pfam" id="PF03781">
    <property type="entry name" value="FGE-sulfatase"/>
    <property type="match status" value="1"/>
</dbReference>
<feature type="region of interest" description="Disordered" evidence="7">
    <location>
        <begin position="636"/>
        <end position="659"/>
    </location>
</feature>
<dbReference type="InterPro" id="IPR051128">
    <property type="entry name" value="EgtD_Methyltrsf_superfamily"/>
</dbReference>
<dbReference type="InterPro" id="IPR042095">
    <property type="entry name" value="SUMF_sf"/>
</dbReference>
<dbReference type="Proteomes" id="UP000289323">
    <property type="component" value="Unassembled WGS sequence"/>
</dbReference>
<dbReference type="GO" id="GO:0032259">
    <property type="term" value="P:methylation"/>
    <property type="evidence" value="ECO:0007669"/>
    <property type="project" value="UniProtKB-KW"/>
</dbReference>
<keyword evidence="1" id="KW-0489">Methyltransferase</keyword>
<keyword evidence="2" id="KW-0808">Transferase</keyword>
<dbReference type="AlphaFoldDB" id="A0A446BMT7"/>
<dbReference type="NCBIfam" id="TIGR03439">
    <property type="entry name" value="methyl_EasF"/>
    <property type="match status" value="1"/>
</dbReference>
<dbReference type="InterPro" id="IPR024775">
    <property type="entry name" value="DinB-like"/>
</dbReference>
<feature type="domain" description="DinB-like" evidence="10">
    <location>
        <begin position="395"/>
        <end position="518"/>
    </location>
</feature>
<dbReference type="InterPro" id="IPR005532">
    <property type="entry name" value="SUMF_dom"/>
</dbReference>
<reference evidence="11 12" key="1">
    <citation type="submission" date="2018-04" db="EMBL/GenBank/DDBJ databases">
        <authorList>
            <person name="Huttner S."/>
            <person name="Dainat J."/>
        </authorList>
    </citation>
    <scope>NUCLEOTIDE SEQUENCE [LARGE SCALE GENOMIC DNA]</scope>
</reference>
<comment type="pathway">
    <text evidence="6">Amino-acid biosynthesis; ergothioneine biosynthesis.</text>
</comment>
<dbReference type="InterPro" id="IPR029063">
    <property type="entry name" value="SAM-dependent_MTases_sf"/>
</dbReference>
<dbReference type="Gene3D" id="3.40.50.150">
    <property type="entry name" value="Vaccinia Virus protein VP39"/>
    <property type="match status" value="1"/>
</dbReference>
<dbReference type="PANTHER" id="PTHR43397">
    <property type="entry name" value="ERGOTHIONEINE BIOSYNTHESIS PROTEIN 1"/>
    <property type="match status" value="1"/>
</dbReference>
<name>A0A446BMT7_9PEZI</name>
<evidence type="ECO:0000259" key="10">
    <source>
        <dbReference type="Pfam" id="PF12867"/>
    </source>
</evidence>
<dbReference type="PANTHER" id="PTHR43397:SF1">
    <property type="entry name" value="ERGOTHIONEINE BIOSYNTHESIS PROTEIN 1"/>
    <property type="match status" value="1"/>
</dbReference>
<feature type="domain" description="Histidine-specific methyltransferase SAM-dependent" evidence="9">
    <location>
        <begin position="56"/>
        <end position="356"/>
    </location>
</feature>
<feature type="domain" description="Sulfatase-modifying factor enzyme-like" evidence="8">
    <location>
        <begin position="578"/>
        <end position="882"/>
    </location>
</feature>
<protein>
    <submittedName>
        <fullName evidence="11">Ca398649-5871-4ee8-bbc8-83d2671e7b1a</fullName>
    </submittedName>
</protein>
<evidence type="ECO:0000256" key="1">
    <source>
        <dbReference type="ARBA" id="ARBA00022603"/>
    </source>
</evidence>
<dbReference type="SUPFAM" id="SSF56436">
    <property type="entry name" value="C-type lectin-like"/>
    <property type="match status" value="1"/>
</dbReference>
<keyword evidence="5" id="KW-0408">Iron</keyword>
<evidence type="ECO:0000259" key="8">
    <source>
        <dbReference type="Pfam" id="PF03781"/>
    </source>
</evidence>
<evidence type="ECO:0000256" key="6">
    <source>
        <dbReference type="ARBA" id="ARBA00037882"/>
    </source>
</evidence>
<evidence type="ECO:0000256" key="4">
    <source>
        <dbReference type="ARBA" id="ARBA00023002"/>
    </source>
</evidence>
<dbReference type="InterPro" id="IPR019257">
    <property type="entry name" value="MeTrfase_dom"/>
</dbReference>
<keyword evidence="4" id="KW-0560">Oxidoreductase</keyword>
<evidence type="ECO:0000256" key="5">
    <source>
        <dbReference type="ARBA" id="ARBA00023004"/>
    </source>
</evidence>
<keyword evidence="3" id="KW-0949">S-adenosyl-L-methionine</keyword>
<sequence length="885" mass="98383">MPSVQEATGVPHGTIPRLGAIKEKKGLPDLRTAAAGPKLDIIDIRHAAVEINLKAEVLSMFHTRDGPRKLPTLLLYDERGLQLFEQITYLDEYYLTNDEIEVLESCARDIAENIPLGAMIIELGSGNLRKVNLLLQALEDAGKSIDYYALDLSQQELERTLAQLPPYRHVRAHGLLGTYDDGREWLKDPTNASRQKCILSLGSSVGNFDRGEAAVFLKTFADVLGPRDTMLIGLDACNDPARVYHAYNDKEGLTHQFILNGLRHANRVLGETAFVEDDWKVIGEYVYDAEGGRHQAFYSPLRDTIVMGELVRSHERIQIEQSLKYSAAEAQVLWQRAGMTEIAQWRRREEYGLHMLAKPKMAFSLDPSVYARTALPSLEDWEGLWAAWDVVTREMLPPDDLLEKPIKLRNACIFYLGHIPTFLDIQLTKTTQQPPTDPAYFRDIFERGIDPDVDNPELCHAHSEIPDEWPPVDAILAYQGRVRARLQSLYAEGNDAIPRHVGRAIWVGFEHELMHIETLLYMMLQSDKTRPPPHVPAPDFEKLAAKARAERVPNQWFDIPAQDITIGIDDPEDGTDPHAPYGWDNEKPVRRASVHAFQAKGRPISNEEYALYLYSNQLTNIPASWAYTSEASVSDANSASAPSHANGDSRANGDAIGQPDGAPAVPEHFLEGKAVRTVYGLVPLKYALDWPVFASYNELAGCAAWMGGRIPTFEEARSIYAHAQALKKKEVEKQLSQTVPAVNGHLCNNGVEISPPATPPAPASEAGCTDADADGLFIDLAGANVGFQHWHPVAVTGRGGSLAGQADAGGVWEWTSSELRPWPGFAPMSLYPGYTADFFDGKHNIVLGGSWATHPRVAGRKSFVNWYQRNYPYAWVGARLVRDLQ</sequence>
<dbReference type="GO" id="GO:0008168">
    <property type="term" value="F:methyltransferase activity"/>
    <property type="evidence" value="ECO:0007669"/>
    <property type="project" value="UniProtKB-KW"/>
</dbReference>